<gene>
    <name evidence="1" type="ORF">RHSIM_Rhsim06G0028800</name>
</gene>
<sequence length="142" mass="15670">MSTTTLLYTVIFYFDLKLDNYSSGNGIYYYQSPNLTTPVAYPGFYRGHPKNTYRNDPVEERGPNAVDGGGGLRVDLATAVRFKITWGRKTNKKKKNSVAGADVEYARSGIGIAIFRFETVPVGEAVKDGEGKRKLKFDGGKA</sequence>
<comment type="caution">
    <text evidence="1">The sequence shown here is derived from an EMBL/GenBank/DDBJ whole genome shotgun (WGS) entry which is preliminary data.</text>
</comment>
<dbReference type="EMBL" id="WJXA01000006">
    <property type="protein sequence ID" value="KAF7140355.1"/>
    <property type="molecule type" value="Genomic_DNA"/>
</dbReference>
<proteinExistence type="predicted"/>
<protein>
    <submittedName>
        <fullName evidence="1">Uncharacterized protein</fullName>
    </submittedName>
</protein>
<evidence type="ECO:0000313" key="1">
    <source>
        <dbReference type="EMBL" id="KAF7140355.1"/>
    </source>
</evidence>
<dbReference type="AlphaFoldDB" id="A0A834LME6"/>
<name>A0A834LME6_RHOSS</name>
<dbReference type="Proteomes" id="UP000626092">
    <property type="component" value="Unassembled WGS sequence"/>
</dbReference>
<dbReference type="OrthoDB" id="1914670at2759"/>
<accession>A0A834LME6</accession>
<keyword evidence="2" id="KW-1185">Reference proteome</keyword>
<organism evidence="1 2">
    <name type="scientific">Rhododendron simsii</name>
    <name type="common">Sims's rhododendron</name>
    <dbReference type="NCBI Taxonomy" id="118357"/>
    <lineage>
        <taxon>Eukaryota</taxon>
        <taxon>Viridiplantae</taxon>
        <taxon>Streptophyta</taxon>
        <taxon>Embryophyta</taxon>
        <taxon>Tracheophyta</taxon>
        <taxon>Spermatophyta</taxon>
        <taxon>Magnoliopsida</taxon>
        <taxon>eudicotyledons</taxon>
        <taxon>Gunneridae</taxon>
        <taxon>Pentapetalae</taxon>
        <taxon>asterids</taxon>
        <taxon>Ericales</taxon>
        <taxon>Ericaceae</taxon>
        <taxon>Ericoideae</taxon>
        <taxon>Rhodoreae</taxon>
        <taxon>Rhododendron</taxon>
    </lineage>
</organism>
<evidence type="ECO:0000313" key="2">
    <source>
        <dbReference type="Proteomes" id="UP000626092"/>
    </source>
</evidence>
<reference evidence="1" key="1">
    <citation type="submission" date="2019-11" db="EMBL/GenBank/DDBJ databases">
        <authorList>
            <person name="Liu Y."/>
            <person name="Hou J."/>
            <person name="Li T.-Q."/>
            <person name="Guan C.-H."/>
            <person name="Wu X."/>
            <person name="Wu H.-Z."/>
            <person name="Ling F."/>
            <person name="Zhang R."/>
            <person name="Shi X.-G."/>
            <person name="Ren J.-P."/>
            <person name="Chen E.-F."/>
            <person name="Sun J.-M."/>
        </authorList>
    </citation>
    <scope>NUCLEOTIDE SEQUENCE</scope>
    <source>
        <strain evidence="1">Adult_tree_wgs_1</strain>
        <tissue evidence="1">Leaves</tissue>
    </source>
</reference>